<evidence type="ECO:0008006" key="4">
    <source>
        <dbReference type="Google" id="ProtNLM"/>
    </source>
</evidence>
<dbReference type="Gene3D" id="2.60.40.2620">
    <property type="entry name" value="Fimbrillin-like"/>
    <property type="match status" value="1"/>
</dbReference>
<proteinExistence type="predicted"/>
<evidence type="ECO:0000256" key="1">
    <source>
        <dbReference type="SAM" id="SignalP"/>
    </source>
</evidence>
<feature type="chain" id="PRO_5046246691" description="Fimbrillin family protein" evidence="1">
    <location>
        <begin position="23"/>
        <end position="380"/>
    </location>
</feature>
<dbReference type="Pfam" id="PF13149">
    <property type="entry name" value="Mfa_like_1"/>
    <property type="match status" value="1"/>
</dbReference>
<keyword evidence="1" id="KW-0732">Signal</keyword>
<dbReference type="Proteomes" id="UP001193734">
    <property type="component" value="Unassembled WGS sequence"/>
</dbReference>
<dbReference type="PROSITE" id="PS51257">
    <property type="entry name" value="PROKAR_LIPOPROTEIN"/>
    <property type="match status" value="1"/>
</dbReference>
<dbReference type="CDD" id="cd13121">
    <property type="entry name" value="BF2867_like_C"/>
    <property type="match status" value="1"/>
</dbReference>
<organism evidence="2 3">
    <name type="scientific">Xylanibacter rodentium</name>
    <dbReference type="NCBI Taxonomy" id="2736289"/>
    <lineage>
        <taxon>Bacteria</taxon>
        <taxon>Pseudomonadati</taxon>
        <taxon>Bacteroidota</taxon>
        <taxon>Bacteroidia</taxon>
        <taxon>Bacteroidales</taxon>
        <taxon>Prevotellaceae</taxon>
        <taxon>Xylanibacter</taxon>
    </lineage>
</organism>
<comment type="caution">
    <text evidence="2">The sequence shown here is derived from an EMBL/GenBank/DDBJ whole genome shotgun (WGS) entry which is preliminary data.</text>
</comment>
<dbReference type="EMBL" id="JABKKE010000030">
    <property type="protein sequence ID" value="NPE15190.1"/>
    <property type="molecule type" value="Genomic_DNA"/>
</dbReference>
<evidence type="ECO:0000313" key="3">
    <source>
        <dbReference type="Proteomes" id="UP001193734"/>
    </source>
</evidence>
<keyword evidence="3" id="KW-1185">Reference proteome</keyword>
<gene>
    <name evidence="2" type="ORF">HPS55_12835</name>
</gene>
<protein>
    <recommendedName>
        <fullName evidence="4">Fimbrillin family protein</fullName>
    </recommendedName>
</protein>
<dbReference type="InterPro" id="IPR042278">
    <property type="entry name" value="Mfa-like_1_N"/>
</dbReference>
<accession>A0ABX2AX35</accession>
<dbReference type="RefSeq" id="WP_172177705.1">
    <property type="nucleotide sequence ID" value="NZ_CASGIA010000037.1"/>
</dbReference>
<sequence>MKKNLWILGFAAASLMAGCSSNDDVLSSLQGQPDADINAGNSNVEIRLASSAGGTRSSVESTADGLFEADGLGIFCLAKGVQGVNPAERPIVWNGYDELDFSVWMDNIETNAEFNADTTATELNWVDGKKCFYPVANWYTYRFYGYYPRVETIYKSESRIEATIQINGTQDVIWGRTNNNHDDAYSAKYFRNPEHADETPGIEFEHKLMRMTFSIVPGPDAKGEYDAALTMGVKSIKVKDVPTQLNLVIADRNDATAEGKVTFDWDNNLADFDLLDADDAPFGEDHWVQMEETRIGQGILLPVPDEQKDDQHYYVEIVLKDKEGNEFISEHPIELQSSKYEAGKSYNVKMTINGPKLITLNATLKPWDLDTDGTIQDVTL</sequence>
<name>A0ABX2AX35_9BACT</name>
<evidence type="ECO:0000313" key="2">
    <source>
        <dbReference type="EMBL" id="NPE15190.1"/>
    </source>
</evidence>
<feature type="signal peptide" evidence="1">
    <location>
        <begin position="1"/>
        <end position="22"/>
    </location>
</feature>
<dbReference type="GeneID" id="82158655"/>
<dbReference type="InterPro" id="IPR025049">
    <property type="entry name" value="Mfa-like_1"/>
</dbReference>
<dbReference type="CDD" id="cd13120">
    <property type="entry name" value="BF2867_like_N"/>
    <property type="match status" value="1"/>
</dbReference>
<reference evidence="2 3" key="1">
    <citation type="submission" date="2020-05" db="EMBL/GenBank/DDBJ databases">
        <title>Distinct polysaccharide utilization as determinants for interspecies competition between intestinal Prevotella spp.</title>
        <authorList>
            <person name="Galvez E.J.C."/>
            <person name="Iljazovic A."/>
            <person name="Strowig T."/>
        </authorList>
    </citation>
    <scope>NUCLEOTIDE SEQUENCE [LARGE SCALE GENOMIC DNA]</scope>
    <source>
        <strain evidence="2 3">PROD</strain>
    </source>
</reference>
<dbReference type="Gene3D" id="2.60.40.2630">
    <property type="match status" value="1"/>
</dbReference>